<dbReference type="Pfam" id="PF00126">
    <property type="entry name" value="HTH_1"/>
    <property type="match status" value="1"/>
</dbReference>
<dbReference type="PROSITE" id="PS50931">
    <property type="entry name" value="HTH_LYSR"/>
    <property type="match status" value="1"/>
</dbReference>
<feature type="domain" description="HTH lysR-type" evidence="5">
    <location>
        <begin position="1"/>
        <end position="57"/>
    </location>
</feature>
<sequence>MEIRLIKTFQTIVKLGNFQRAAEALQYSQPTITIQIKKLEEELGVKLFERGKTITLTTAGRLFHERADSLLREYDDLNVALVDYIKGEAGLVRIGASEPSASNRVPEILAAFTKLKSKVQAKVTIGTTKELAGMLLEDRIDLALCNQPEPHLELAFHPLMNETFKLIVPDDHPLAARDDIRLRDLQDEKFLFTPGSCAFRIRIEEMITKQIGKLRQSSIEVAGITAIKYFVQSRLGIALAPEVAVTPAIPGTAVKDVADLSDGPSLGILTRRSASSTSRISLELVEEIKRIYAPRGLAQADGPVRAGEQAQAGGQARAAGI</sequence>
<accession>A0ABT6TRD9</accession>
<dbReference type="SUPFAM" id="SSF53850">
    <property type="entry name" value="Periplasmic binding protein-like II"/>
    <property type="match status" value="1"/>
</dbReference>
<evidence type="ECO:0000259" key="5">
    <source>
        <dbReference type="PROSITE" id="PS50931"/>
    </source>
</evidence>
<dbReference type="PANTHER" id="PTHR30126:SF40">
    <property type="entry name" value="HTH-TYPE TRANSCRIPTIONAL REGULATOR GLTR"/>
    <property type="match status" value="1"/>
</dbReference>
<dbReference type="EMBL" id="JAGRPV010000001">
    <property type="protein sequence ID" value="MDI4648372.1"/>
    <property type="molecule type" value="Genomic_DNA"/>
</dbReference>
<dbReference type="RefSeq" id="WP_282911090.1">
    <property type="nucleotide sequence ID" value="NZ_JAGRPV010000001.1"/>
</dbReference>
<proteinExistence type="inferred from homology"/>
<name>A0ABT6TRD9_9BACL</name>
<dbReference type="Pfam" id="PF03466">
    <property type="entry name" value="LysR_substrate"/>
    <property type="match status" value="1"/>
</dbReference>
<keyword evidence="7" id="KW-1185">Reference proteome</keyword>
<organism evidence="6 7">
    <name type="scientific">Cohnella hashimotonis</name>
    <dbReference type="NCBI Taxonomy" id="2826895"/>
    <lineage>
        <taxon>Bacteria</taxon>
        <taxon>Bacillati</taxon>
        <taxon>Bacillota</taxon>
        <taxon>Bacilli</taxon>
        <taxon>Bacillales</taxon>
        <taxon>Paenibacillaceae</taxon>
        <taxon>Cohnella</taxon>
    </lineage>
</organism>
<evidence type="ECO:0000256" key="1">
    <source>
        <dbReference type="ARBA" id="ARBA00009437"/>
    </source>
</evidence>
<evidence type="ECO:0000256" key="3">
    <source>
        <dbReference type="ARBA" id="ARBA00023125"/>
    </source>
</evidence>
<comment type="caution">
    <text evidence="6">The sequence shown here is derived from an EMBL/GenBank/DDBJ whole genome shotgun (WGS) entry which is preliminary data.</text>
</comment>
<reference evidence="6" key="1">
    <citation type="submission" date="2023-04" db="EMBL/GenBank/DDBJ databases">
        <title>Comparative genomic analysis of Cohnella hashimotonis sp. nov., isolated from the International Space Station.</title>
        <authorList>
            <person name="Venkateswaran K."/>
            <person name="Simpson A."/>
        </authorList>
    </citation>
    <scope>NUCLEOTIDE SEQUENCE</scope>
    <source>
        <strain evidence="6">F6_2S_P_1</strain>
    </source>
</reference>
<dbReference type="InterPro" id="IPR036388">
    <property type="entry name" value="WH-like_DNA-bd_sf"/>
</dbReference>
<dbReference type="Gene3D" id="3.40.190.10">
    <property type="entry name" value="Periplasmic binding protein-like II"/>
    <property type="match status" value="2"/>
</dbReference>
<dbReference type="InterPro" id="IPR005119">
    <property type="entry name" value="LysR_subst-bd"/>
</dbReference>
<keyword evidence="2" id="KW-0805">Transcription regulation</keyword>
<evidence type="ECO:0000256" key="4">
    <source>
        <dbReference type="ARBA" id="ARBA00023163"/>
    </source>
</evidence>
<dbReference type="InterPro" id="IPR036390">
    <property type="entry name" value="WH_DNA-bd_sf"/>
</dbReference>
<comment type="similarity">
    <text evidence="1">Belongs to the LysR transcriptional regulatory family.</text>
</comment>
<keyword evidence="4" id="KW-0804">Transcription</keyword>
<evidence type="ECO:0000313" key="7">
    <source>
        <dbReference type="Proteomes" id="UP001161691"/>
    </source>
</evidence>
<dbReference type="Proteomes" id="UP001161691">
    <property type="component" value="Unassembled WGS sequence"/>
</dbReference>
<dbReference type="PRINTS" id="PR00039">
    <property type="entry name" value="HTHLYSR"/>
</dbReference>
<evidence type="ECO:0000256" key="2">
    <source>
        <dbReference type="ARBA" id="ARBA00023015"/>
    </source>
</evidence>
<keyword evidence="3" id="KW-0238">DNA-binding</keyword>
<evidence type="ECO:0000313" key="6">
    <source>
        <dbReference type="EMBL" id="MDI4648372.1"/>
    </source>
</evidence>
<dbReference type="InterPro" id="IPR000847">
    <property type="entry name" value="LysR_HTH_N"/>
</dbReference>
<protein>
    <submittedName>
        <fullName evidence="6">LysR family transcriptional regulator</fullName>
    </submittedName>
</protein>
<dbReference type="Gene3D" id="1.10.10.10">
    <property type="entry name" value="Winged helix-like DNA-binding domain superfamily/Winged helix DNA-binding domain"/>
    <property type="match status" value="1"/>
</dbReference>
<dbReference type="CDD" id="cd05466">
    <property type="entry name" value="PBP2_LTTR_substrate"/>
    <property type="match status" value="1"/>
</dbReference>
<gene>
    <name evidence="6" type="ORF">KB449_25695</name>
</gene>
<dbReference type="SUPFAM" id="SSF46785">
    <property type="entry name" value="Winged helix' DNA-binding domain"/>
    <property type="match status" value="1"/>
</dbReference>
<dbReference type="PANTHER" id="PTHR30126">
    <property type="entry name" value="HTH-TYPE TRANSCRIPTIONAL REGULATOR"/>
    <property type="match status" value="1"/>
</dbReference>